<dbReference type="GO" id="GO:0005737">
    <property type="term" value="C:cytoplasm"/>
    <property type="evidence" value="ECO:0007669"/>
    <property type="project" value="UniProtKB-SubCell"/>
</dbReference>
<feature type="site" description="Transition state stabilizer" evidence="13">
    <location>
        <position position="458"/>
    </location>
</feature>
<evidence type="ECO:0000313" key="19">
    <source>
        <dbReference type="Proteomes" id="UP000038045"/>
    </source>
</evidence>
<dbReference type="Pfam" id="PF11838">
    <property type="entry name" value="ERAP1_C"/>
    <property type="match status" value="1"/>
</dbReference>
<dbReference type="Gene3D" id="1.25.50.20">
    <property type="match status" value="1"/>
</dbReference>
<evidence type="ECO:0000256" key="9">
    <source>
        <dbReference type="ARBA" id="ARBA00023049"/>
    </source>
</evidence>
<dbReference type="Pfam" id="PF01433">
    <property type="entry name" value="Peptidase_M1"/>
    <property type="match status" value="1"/>
</dbReference>
<dbReference type="FunFam" id="1.10.390.10:FF:000001">
    <property type="entry name" value="Aminopeptidase"/>
    <property type="match status" value="1"/>
</dbReference>
<protein>
    <recommendedName>
        <fullName evidence="14">Aminopeptidase</fullName>
        <ecNumber evidence="14">3.4.11.-</ecNumber>
    </recommendedName>
</protein>
<comment type="similarity">
    <text evidence="2 14">Belongs to the peptidase M1 family.</text>
</comment>
<organism evidence="19 20">
    <name type="scientific">Parastrongyloides trichosuri</name>
    <name type="common">Possum-specific nematode worm</name>
    <dbReference type="NCBI Taxonomy" id="131310"/>
    <lineage>
        <taxon>Eukaryota</taxon>
        <taxon>Metazoa</taxon>
        <taxon>Ecdysozoa</taxon>
        <taxon>Nematoda</taxon>
        <taxon>Chromadorea</taxon>
        <taxon>Rhabditida</taxon>
        <taxon>Tylenchina</taxon>
        <taxon>Panagrolaimomorpha</taxon>
        <taxon>Strongyloidoidea</taxon>
        <taxon>Strongyloididae</taxon>
        <taxon>Parastrongyloides</taxon>
    </lineage>
</organism>
<evidence type="ECO:0000256" key="1">
    <source>
        <dbReference type="ARBA" id="ARBA00004496"/>
    </source>
</evidence>
<keyword evidence="4" id="KW-0963">Cytoplasm</keyword>
<feature type="binding site" evidence="12">
    <location>
        <position position="376"/>
    </location>
    <ligand>
        <name>Zn(2+)</name>
        <dbReference type="ChEBI" id="CHEBI:29105"/>
        <note>catalytic</note>
    </ligand>
</feature>
<dbReference type="GO" id="GO:0016020">
    <property type="term" value="C:membrane"/>
    <property type="evidence" value="ECO:0007669"/>
    <property type="project" value="TreeGrafter"/>
</dbReference>
<evidence type="ECO:0000256" key="7">
    <source>
        <dbReference type="ARBA" id="ARBA00022801"/>
    </source>
</evidence>
<dbReference type="InterPro" id="IPR024571">
    <property type="entry name" value="ERAP1-like_C_dom"/>
</dbReference>
<feature type="binding site" evidence="12">
    <location>
        <position position="372"/>
    </location>
    <ligand>
        <name>Zn(2+)</name>
        <dbReference type="ChEBI" id="CHEBI:29105"/>
        <note>catalytic</note>
    </ligand>
</feature>
<dbReference type="Pfam" id="PF17900">
    <property type="entry name" value="Peptidase_M1_N"/>
    <property type="match status" value="1"/>
</dbReference>
<keyword evidence="6 12" id="KW-0479">Metal-binding</keyword>
<dbReference type="InterPro" id="IPR001930">
    <property type="entry name" value="Peptidase_M1"/>
</dbReference>
<evidence type="ECO:0000256" key="15">
    <source>
        <dbReference type="SAM" id="SignalP"/>
    </source>
</evidence>
<dbReference type="Gene3D" id="1.10.390.10">
    <property type="entry name" value="Neutral Protease Domain 2"/>
    <property type="match status" value="1"/>
</dbReference>
<comment type="cofactor">
    <cofactor evidence="12 14">
        <name>Zn(2+)</name>
        <dbReference type="ChEBI" id="CHEBI:29105"/>
    </cofactor>
    <text evidence="12 14">Binds 1 zinc ion per subunit.</text>
</comment>
<feature type="signal peptide" evidence="15">
    <location>
        <begin position="1"/>
        <end position="18"/>
    </location>
</feature>
<dbReference type="Proteomes" id="UP000038045">
    <property type="component" value="Unplaced"/>
</dbReference>
<evidence type="ECO:0000256" key="5">
    <source>
        <dbReference type="ARBA" id="ARBA00022670"/>
    </source>
</evidence>
<dbReference type="CDD" id="cd09601">
    <property type="entry name" value="M1_APN-Q_like"/>
    <property type="match status" value="1"/>
</dbReference>
<keyword evidence="15" id="KW-0732">Signal</keyword>
<accession>A0A0N4ZAG9</accession>
<keyword evidence="8 12" id="KW-0862">Zinc</keyword>
<name>A0A0N4ZAG9_PARTI</name>
<dbReference type="GO" id="GO:0008270">
    <property type="term" value="F:zinc ion binding"/>
    <property type="evidence" value="ECO:0007669"/>
    <property type="project" value="UniProtKB-UniRule"/>
</dbReference>
<dbReference type="GO" id="GO:0042277">
    <property type="term" value="F:peptide binding"/>
    <property type="evidence" value="ECO:0007669"/>
    <property type="project" value="TreeGrafter"/>
</dbReference>
<dbReference type="STRING" id="131310.A0A0N4ZAG9"/>
<dbReference type="GO" id="GO:0070006">
    <property type="term" value="F:metalloaminopeptidase activity"/>
    <property type="evidence" value="ECO:0007669"/>
    <property type="project" value="TreeGrafter"/>
</dbReference>
<evidence type="ECO:0000259" key="16">
    <source>
        <dbReference type="Pfam" id="PF01433"/>
    </source>
</evidence>
<evidence type="ECO:0000259" key="18">
    <source>
        <dbReference type="Pfam" id="PF17900"/>
    </source>
</evidence>
<dbReference type="GO" id="GO:0006508">
    <property type="term" value="P:proteolysis"/>
    <property type="evidence" value="ECO:0007669"/>
    <property type="project" value="UniProtKB-KW"/>
</dbReference>
<dbReference type="FunFam" id="2.60.40.1910:FF:000002">
    <property type="entry name" value="Aminopeptidase"/>
    <property type="match status" value="1"/>
</dbReference>
<dbReference type="SUPFAM" id="SSF55486">
    <property type="entry name" value="Metalloproteases ('zincins'), catalytic domain"/>
    <property type="match status" value="1"/>
</dbReference>
<evidence type="ECO:0000256" key="2">
    <source>
        <dbReference type="ARBA" id="ARBA00010136"/>
    </source>
</evidence>
<evidence type="ECO:0000259" key="17">
    <source>
        <dbReference type="Pfam" id="PF11838"/>
    </source>
</evidence>
<dbReference type="GO" id="GO:0005615">
    <property type="term" value="C:extracellular space"/>
    <property type="evidence" value="ECO:0007669"/>
    <property type="project" value="TreeGrafter"/>
</dbReference>
<dbReference type="PRINTS" id="PR00756">
    <property type="entry name" value="ALADIPTASE"/>
</dbReference>
<reference evidence="20" key="1">
    <citation type="submission" date="2017-02" db="UniProtKB">
        <authorList>
            <consortium name="WormBaseParasite"/>
        </authorList>
    </citation>
    <scope>IDENTIFICATION</scope>
</reference>
<proteinExistence type="inferred from homology"/>
<evidence type="ECO:0000256" key="3">
    <source>
        <dbReference type="ARBA" id="ARBA00022438"/>
    </source>
</evidence>
<evidence type="ECO:0000256" key="11">
    <source>
        <dbReference type="PIRSR" id="PIRSR634016-1"/>
    </source>
</evidence>
<dbReference type="InterPro" id="IPR045357">
    <property type="entry name" value="Aminopeptidase_N-like_N"/>
</dbReference>
<sequence length="942" mass="107241">MTVTIFVLLINFAISSYAAPPAAVLEKPNDSDVCKKLTFDGSQVRKYFFKEERSKCTMCLTSNEASPSTTSKFERLPKFAKPTHYKIFLTPSLTTFKFNGEETITVSVTDSTNFLKLHSSELEIQEISAELGDGKKFESLSHTYDNVLEMIKVEFPETITPQTLKLNIKFTGTHNDKMLGFYRSSYKDSEGKEKYLVSTQFESTYARKAFPCFDEPTFRAIFEVSLKVDKSYTALSNTEVVSIEDGPNGTKIYKFAPTISMSSYLVAFIVGDFDYIEGKSDNNTLVRVYTVPGKKVQATFALEVGIKCLNFFNEWFDFPYPVSKMDMIAIPDFSMGAMENTGLLTYREVALLMDPAKSSVKQKSYIALVIAHEIAHQWFGNLVTHAWWNQLWLKEGFASFMEYVMVGANYPEFNIWQQFLNDEVTSGMALDSLRSSHPIEVPINNPSELEEIYDAITYQKSNSILRMLYNYLGEPTFQKALRTYIKKHQYSNTVTQDLWNALTEASGQNIQEMMDTWTKQIGFPLVTVSQTIEGNKRVLTFKQTRFIADGGESETPQSWYIPISISTTSSKDQPKYKFLMTKPEQTFTIDNIESSEWIKINTGTTGFYRVQYSDEMLNSLFKAISDGTLPVLDRFGIASDVFALVKAGKLNAVNYLKLFEASKNEEDFVVRSALELGIGSISNVLSRFEDQEILKRFNAFVIKNLEPLANKLGWEAKAGEDGKIAQLRGLILNRLARSKHQPTIETARKIFNNHYDNKVDIDPNLRNAIYFVIGREDGAEGLKKLQHILETVNFSEVERSCLLAMSQTQDFDRLEGLFEYGFVKNKIRSQDLMGLFSGASTTKLGQDFIYQYFFKNMVEILKKFGNANSSLFQRCLKLSGENIASEEKAVEFEKFFKCNVDSVTQATLDRPIRQTTESMRNNYQLLKRNGESINQFLVGENI</sequence>
<keyword evidence="3 14" id="KW-0031">Aminopeptidase</keyword>
<dbReference type="AlphaFoldDB" id="A0A0N4ZAG9"/>
<keyword evidence="9 14" id="KW-0482">Metalloprotease</keyword>
<dbReference type="InterPro" id="IPR034016">
    <property type="entry name" value="M1_APN-typ"/>
</dbReference>
<feature type="binding site" evidence="12">
    <location>
        <position position="395"/>
    </location>
    <ligand>
        <name>Zn(2+)</name>
        <dbReference type="ChEBI" id="CHEBI:29105"/>
        <note>catalytic</note>
    </ligand>
</feature>
<dbReference type="Gene3D" id="2.60.40.1730">
    <property type="entry name" value="tricorn interacting facor f3 domain"/>
    <property type="match status" value="1"/>
</dbReference>
<feature type="domain" description="Aminopeptidase N-like N-terminal" evidence="18">
    <location>
        <begin position="81"/>
        <end position="265"/>
    </location>
</feature>
<evidence type="ECO:0000256" key="4">
    <source>
        <dbReference type="ARBA" id="ARBA00022490"/>
    </source>
</evidence>
<dbReference type="InterPro" id="IPR027268">
    <property type="entry name" value="Peptidase_M4/M1_CTD_sf"/>
</dbReference>
<dbReference type="InterPro" id="IPR014782">
    <property type="entry name" value="Peptidase_M1_dom"/>
</dbReference>
<feature type="domain" description="Peptidase M1 membrane alanine aminopeptidase" evidence="16">
    <location>
        <begin position="300"/>
        <end position="517"/>
    </location>
</feature>
<dbReference type="WBParaSite" id="PTRK_0000444800.1">
    <property type="protein sequence ID" value="PTRK_0000444800.1"/>
    <property type="gene ID" value="PTRK_0000444800"/>
</dbReference>
<dbReference type="GO" id="GO:0043171">
    <property type="term" value="P:peptide catabolic process"/>
    <property type="evidence" value="ECO:0007669"/>
    <property type="project" value="TreeGrafter"/>
</dbReference>
<evidence type="ECO:0000313" key="20">
    <source>
        <dbReference type="WBParaSite" id="PTRK_0000444800.1"/>
    </source>
</evidence>
<dbReference type="InterPro" id="IPR050344">
    <property type="entry name" value="Peptidase_M1_aminopeptidases"/>
</dbReference>
<evidence type="ECO:0000256" key="13">
    <source>
        <dbReference type="PIRSR" id="PIRSR634016-4"/>
    </source>
</evidence>
<comment type="subcellular location">
    <subcellularLocation>
        <location evidence="1">Cytoplasm</location>
    </subcellularLocation>
</comment>
<dbReference type="PANTHER" id="PTHR11533:SF174">
    <property type="entry name" value="PUROMYCIN-SENSITIVE AMINOPEPTIDASE-RELATED"/>
    <property type="match status" value="1"/>
</dbReference>
<dbReference type="InterPro" id="IPR042097">
    <property type="entry name" value="Aminopeptidase_N-like_N_sf"/>
</dbReference>
<evidence type="ECO:0000256" key="12">
    <source>
        <dbReference type="PIRSR" id="PIRSR634016-3"/>
    </source>
</evidence>
<dbReference type="EC" id="3.4.11.-" evidence="14"/>
<keyword evidence="5 14" id="KW-0645">Protease</keyword>
<dbReference type="GO" id="GO:0016285">
    <property type="term" value="F:alanyl aminopeptidase activity"/>
    <property type="evidence" value="ECO:0007669"/>
    <property type="project" value="UniProtKB-EC"/>
</dbReference>
<comment type="catalytic activity">
    <reaction evidence="10">
        <text>Release of an N-terminal amino acid, preferentially alanine, from a wide range of peptides, amides and arylamides.</text>
        <dbReference type="EC" id="3.4.11.14"/>
    </reaction>
</comment>
<dbReference type="Gene3D" id="2.60.40.1910">
    <property type="match status" value="1"/>
</dbReference>
<feature type="domain" description="ERAP1-like C-terminal" evidence="17">
    <location>
        <begin position="597"/>
        <end position="920"/>
    </location>
</feature>
<evidence type="ECO:0000256" key="8">
    <source>
        <dbReference type="ARBA" id="ARBA00022833"/>
    </source>
</evidence>
<dbReference type="SUPFAM" id="SSF63737">
    <property type="entry name" value="Leukotriene A4 hydrolase N-terminal domain"/>
    <property type="match status" value="1"/>
</dbReference>
<feature type="chain" id="PRO_5005891370" description="Aminopeptidase" evidence="15">
    <location>
        <begin position="19"/>
        <end position="942"/>
    </location>
</feature>
<dbReference type="FunFam" id="2.60.40.1730:FF:000002">
    <property type="entry name" value="Aminopeptidase"/>
    <property type="match status" value="1"/>
</dbReference>
<evidence type="ECO:0000256" key="14">
    <source>
        <dbReference type="RuleBase" id="RU364040"/>
    </source>
</evidence>
<evidence type="ECO:0000256" key="6">
    <source>
        <dbReference type="ARBA" id="ARBA00022723"/>
    </source>
</evidence>
<evidence type="ECO:0000256" key="10">
    <source>
        <dbReference type="ARBA" id="ARBA00052895"/>
    </source>
</evidence>
<keyword evidence="7 14" id="KW-0378">Hydrolase</keyword>
<dbReference type="PANTHER" id="PTHR11533">
    <property type="entry name" value="PROTEASE M1 ZINC METALLOPROTEASE"/>
    <property type="match status" value="1"/>
</dbReference>
<keyword evidence="19" id="KW-1185">Reference proteome</keyword>
<feature type="active site" description="Proton acceptor" evidence="11">
    <location>
        <position position="373"/>
    </location>
</feature>